<keyword evidence="2" id="KW-1185">Reference proteome</keyword>
<reference evidence="1 2" key="1">
    <citation type="submission" date="2016-03" db="EMBL/GenBank/DDBJ databases">
        <title>Comparative genomics of the ectomycorrhizal sister species Rhizopogon vinicolor and Rhizopogon vesiculosus (Basidiomycota: Boletales) reveals a divergence of the mating type B locus.</title>
        <authorList>
            <person name="Mujic A.B."/>
            <person name="Kuo A."/>
            <person name="Tritt A."/>
            <person name="Lipzen A."/>
            <person name="Chen C."/>
            <person name="Johnson J."/>
            <person name="Sharma A."/>
            <person name="Barry K."/>
            <person name="Grigoriev I.V."/>
            <person name="Spatafora J.W."/>
        </authorList>
    </citation>
    <scope>NUCLEOTIDE SEQUENCE [LARGE SCALE GENOMIC DNA]</scope>
    <source>
        <strain evidence="1 2">AM-OR11-056</strain>
    </source>
</reference>
<organism evidence="1 2">
    <name type="scientific">Rhizopogon vesiculosus</name>
    <dbReference type="NCBI Taxonomy" id="180088"/>
    <lineage>
        <taxon>Eukaryota</taxon>
        <taxon>Fungi</taxon>
        <taxon>Dikarya</taxon>
        <taxon>Basidiomycota</taxon>
        <taxon>Agaricomycotina</taxon>
        <taxon>Agaricomycetes</taxon>
        <taxon>Agaricomycetidae</taxon>
        <taxon>Boletales</taxon>
        <taxon>Suillineae</taxon>
        <taxon>Rhizopogonaceae</taxon>
        <taxon>Rhizopogon</taxon>
    </lineage>
</organism>
<dbReference type="Proteomes" id="UP000183567">
    <property type="component" value="Unassembled WGS sequence"/>
</dbReference>
<dbReference type="AlphaFoldDB" id="A0A1J8RIR8"/>
<sequence length="23" mass="2473">MTRSVLAAALIVYSLLAKKGMHV</sequence>
<gene>
    <name evidence="1" type="ORF">AZE42_13471</name>
</gene>
<accession>A0A1J8RIR8</accession>
<dbReference type="EMBL" id="LVVM01000005">
    <property type="protein sequence ID" value="OJA21698.1"/>
    <property type="molecule type" value="Genomic_DNA"/>
</dbReference>
<evidence type="ECO:0000313" key="2">
    <source>
        <dbReference type="Proteomes" id="UP000183567"/>
    </source>
</evidence>
<proteinExistence type="predicted"/>
<comment type="caution">
    <text evidence="1">The sequence shown here is derived from an EMBL/GenBank/DDBJ whole genome shotgun (WGS) entry which is preliminary data.</text>
</comment>
<protein>
    <submittedName>
        <fullName evidence="1">Uncharacterized protein</fullName>
    </submittedName>
</protein>
<evidence type="ECO:0000313" key="1">
    <source>
        <dbReference type="EMBL" id="OJA21698.1"/>
    </source>
</evidence>
<name>A0A1J8RIR8_9AGAM</name>